<evidence type="ECO:0000313" key="3">
    <source>
        <dbReference type="Proteomes" id="UP000599523"/>
    </source>
</evidence>
<dbReference type="PANTHER" id="PTHR30399:SF1">
    <property type="entry name" value="UTP PYROPHOSPHATASE"/>
    <property type="match status" value="1"/>
</dbReference>
<protein>
    <submittedName>
        <fullName evidence="2">DUF45 domain-containing protein</fullName>
    </submittedName>
</protein>
<dbReference type="InterPro" id="IPR002725">
    <property type="entry name" value="YgjP-like_metallopeptidase"/>
</dbReference>
<accession>A0A972FAV8</accession>
<sequence length="240" mass="26978">MALEGRELDYLLRRSHRRTFSLHVDERGVRVNAPVAAPLGEIEGFMRQHEAWLVERLERHAQLAHRVRFEPVDGATLPVLGRPCRLRLVAGVRRSEWSGDVDGAELLKLPSSGDVPKRLVAALKARAITRFTGRVEEYCLRLGVPMPAVRVSSARTRWGSCSSSSGIRLHWRLIHLRPELSDYVVAHEVAHLVEMNHSPRFWSVVQALCPGWRTLRAELREAGRELPMIDTGSEAPAGDA</sequence>
<feature type="domain" description="YgjP-like metallopeptidase" evidence="1">
    <location>
        <begin position="18"/>
        <end position="221"/>
    </location>
</feature>
<dbReference type="AlphaFoldDB" id="A0A972FAV8"/>
<name>A0A972FAV8_9RHOO</name>
<evidence type="ECO:0000313" key="2">
    <source>
        <dbReference type="EMBL" id="NMG01847.1"/>
    </source>
</evidence>
<proteinExistence type="predicted"/>
<dbReference type="CDD" id="cd07344">
    <property type="entry name" value="M48_yhfN_like"/>
    <property type="match status" value="1"/>
</dbReference>
<dbReference type="PANTHER" id="PTHR30399">
    <property type="entry name" value="UNCHARACTERIZED PROTEIN YGJP"/>
    <property type="match status" value="1"/>
</dbReference>
<keyword evidence="3" id="KW-1185">Reference proteome</keyword>
<reference evidence="2" key="1">
    <citation type="submission" date="2019-12" db="EMBL/GenBank/DDBJ databases">
        <title>Comparative genomics gives insights into the taxonomy of the Azoarcus-Aromatoleum group and reveals separate origins of nif in the plant-associated Azoarcus and non-plant-associated Aromatoleum sub-groups.</title>
        <authorList>
            <person name="Lafos M."/>
            <person name="Maluk M."/>
            <person name="Batista M."/>
            <person name="Junghare M."/>
            <person name="Carmona M."/>
            <person name="Faoro H."/>
            <person name="Cruz L.M."/>
            <person name="Battistoni F."/>
            <person name="De Souza E."/>
            <person name="Pedrosa F."/>
            <person name="Chen W.-M."/>
            <person name="Poole P.S."/>
            <person name="Dixon R.A."/>
            <person name="James E.K."/>
        </authorList>
    </citation>
    <scope>NUCLEOTIDE SEQUENCE</scope>
    <source>
        <strain evidence="2">NSC3</strain>
    </source>
</reference>
<dbReference type="InterPro" id="IPR053136">
    <property type="entry name" value="UTP_pyrophosphatase-like"/>
</dbReference>
<dbReference type="EMBL" id="WTVM01000008">
    <property type="protein sequence ID" value="NMG01847.1"/>
    <property type="molecule type" value="Genomic_DNA"/>
</dbReference>
<organism evidence="2 3">
    <name type="scientific">Azoarcus taiwanensis</name>
    <dbReference type="NCBI Taxonomy" id="666964"/>
    <lineage>
        <taxon>Bacteria</taxon>
        <taxon>Pseudomonadati</taxon>
        <taxon>Pseudomonadota</taxon>
        <taxon>Betaproteobacteria</taxon>
        <taxon>Rhodocyclales</taxon>
        <taxon>Zoogloeaceae</taxon>
        <taxon>Azoarcus</taxon>
    </lineage>
</organism>
<gene>
    <name evidence="2" type="ORF">GPA21_02505</name>
</gene>
<dbReference type="Proteomes" id="UP000599523">
    <property type="component" value="Unassembled WGS sequence"/>
</dbReference>
<comment type="caution">
    <text evidence="2">The sequence shown here is derived from an EMBL/GenBank/DDBJ whole genome shotgun (WGS) entry which is preliminary data.</text>
</comment>
<dbReference type="Gene3D" id="3.30.2010.10">
    <property type="entry name" value="Metalloproteases ('zincins'), catalytic domain"/>
    <property type="match status" value="1"/>
</dbReference>
<evidence type="ECO:0000259" key="1">
    <source>
        <dbReference type="Pfam" id="PF01863"/>
    </source>
</evidence>
<dbReference type="Pfam" id="PF01863">
    <property type="entry name" value="YgjP-like"/>
    <property type="match status" value="1"/>
</dbReference>